<evidence type="ECO:0000259" key="1">
    <source>
        <dbReference type="Pfam" id="PF03625"/>
    </source>
</evidence>
<feature type="domain" description="DUF302" evidence="1">
    <location>
        <begin position="33"/>
        <end position="93"/>
    </location>
</feature>
<name>A0A259U3D6_9BACT</name>
<evidence type="ECO:0000313" key="3">
    <source>
        <dbReference type="Proteomes" id="UP000216446"/>
    </source>
</evidence>
<comment type="caution">
    <text evidence="2">The sequence shown here is derived from an EMBL/GenBank/DDBJ whole genome shotgun (WGS) entry which is preliminary data.</text>
</comment>
<feature type="domain" description="DUF302" evidence="1">
    <location>
        <begin position="177"/>
        <end position="239"/>
    </location>
</feature>
<proteinExistence type="predicted"/>
<dbReference type="PANTHER" id="PTHR38342:SF2">
    <property type="entry name" value="INNER MEMBRANE OR EXPORTED"/>
    <property type="match status" value="1"/>
</dbReference>
<organism evidence="2 3">
    <name type="scientific">Rubricoccus marinus</name>
    <dbReference type="NCBI Taxonomy" id="716817"/>
    <lineage>
        <taxon>Bacteria</taxon>
        <taxon>Pseudomonadati</taxon>
        <taxon>Rhodothermota</taxon>
        <taxon>Rhodothermia</taxon>
        <taxon>Rhodothermales</taxon>
        <taxon>Rubricoccaceae</taxon>
        <taxon>Rubricoccus</taxon>
    </lineage>
</organism>
<dbReference type="Pfam" id="PF03625">
    <property type="entry name" value="DUF302"/>
    <property type="match status" value="2"/>
</dbReference>
<dbReference type="PANTHER" id="PTHR38342">
    <property type="entry name" value="SLR5037 PROTEIN"/>
    <property type="match status" value="1"/>
</dbReference>
<evidence type="ECO:0000313" key="2">
    <source>
        <dbReference type="EMBL" id="OZC04543.1"/>
    </source>
</evidence>
<keyword evidence="3" id="KW-1185">Reference proteome</keyword>
<dbReference type="InterPro" id="IPR035923">
    <property type="entry name" value="TT1751-like_sf"/>
</dbReference>
<dbReference type="AlphaFoldDB" id="A0A259U3D6"/>
<accession>A0A259U3D6</accession>
<dbReference type="InParanoid" id="A0A259U3D6"/>
<reference evidence="2 3" key="1">
    <citation type="submission" date="2016-11" db="EMBL/GenBank/DDBJ databases">
        <title>Study of marine rhodopsin-containing bacteria.</title>
        <authorList>
            <person name="Yoshizawa S."/>
            <person name="Kumagai Y."/>
            <person name="Kogure K."/>
        </authorList>
    </citation>
    <scope>NUCLEOTIDE SEQUENCE [LARGE SCALE GENOMIC DNA]</scope>
    <source>
        <strain evidence="2 3">SG-29</strain>
    </source>
</reference>
<dbReference type="CDD" id="cd14797">
    <property type="entry name" value="DUF302"/>
    <property type="match status" value="2"/>
</dbReference>
<dbReference type="Proteomes" id="UP000216446">
    <property type="component" value="Unassembled WGS sequence"/>
</dbReference>
<dbReference type="SUPFAM" id="SSF103247">
    <property type="entry name" value="TT1751-like"/>
    <property type="match status" value="2"/>
</dbReference>
<protein>
    <recommendedName>
        <fullName evidence="1">DUF302 domain-containing protein</fullName>
    </recommendedName>
</protein>
<dbReference type="EMBL" id="MQWB01000001">
    <property type="protein sequence ID" value="OZC04543.1"/>
    <property type="molecule type" value="Genomic_DNA"/>
</dbReference>
<sequence>MDLSASQTSVEQATSQLQAALSNAGPVSVVATVDHAANASGAGLALRPTRVVLFGNPALGTPLMQANQQAGLDLPQKVLVYEDADGYTIVAYNTTEYLAARHGVGGVGTLAQIETALSTFASAAVPTSVRAVRNPSTGVAGEQGVVTVASENSVDVTVGRLKEAIQDNPNLTLVAELDHAENAASVGMDLRPTVLLVFGNPGLGTPLMQSGQTAAIDLPQKMLVYEGEDGAVTIAYNDPVYIASRHGITGQDDVLTTISNALEGLASGAAGRD</sequence>
<dbReference type="Gene3D" id="3.30.310.70">
    <property type="entry name" value="TT1751-like domain"/>
    <property type="match status" value="2"/>
</dbReference>
<dbReference type="InterPro" id="IPR005180">
    <property type="entry name" value="DUF302"/>
</dbReference>
<gene>
    <name evidence="2" type="ORF">BSZ36_02190</name>
</gene>